<feature type="signal peptide" evidence="2">
    <location>
        <begin position="1"/>
        <end position="21"/>
    </location>
</feature>
<organism evidence="3 4">
    <name type="scientific">Allosphingosinicella indica</name>
    <dbReference type="NCBI Taxonomy" id="941907"/>
    <lineage>
        <taxon>Bacteria</taxon>
        <taxon>Pseudomonadati</taxon>
        <taxon>Pseudomonadota</taxon>
        <taxon>Alphaproteobacteria</taxon>
        <taxon>Sphingomonadales</taxon>
        <taxon>Sphingomonadaceae</taxon>
        <taxon>Allosphingosinicella</taxon>
    </lineage>
</organism>
<evidence type="ECO:0000256" key="1">
    <source>
        <dbReference type="SAM" id="MobiDB-lite"/>
    </source>
</evidence>
<reference evidence="4" key="1">
    <citation type="submission" date="2017-04" db="EMBL/GenBank/DDBJ databases">
        <authorList>
            <person name="Varghese N."/>
            <person name="Submissions S."/>
        </authorList>
    </citation>
    <scope>NUCLEOTIDE SEQUENCE [LARGE SCALE GENOMIC DNA]</scope>
    <source>
        <strain evidence="4">Dd16</strain>
    </source>
</reference>
<feature type="chain" id="PRO_5011965120" evidence="2">
    <location>
        <begin position="22"/>
        <end position="348"/>
    </location>
</feature>
<feature type="compositionally biased region" description="Basic and acidic residues" evidence="1">
    <location>
        <begin position="26"/>
        <end position="35"/>
    </location>
</feature>
<dbReference type="Pfam" id="PF11776">
    <property type="entry name" value="RcnB"/>
    <property type="match status" value="1"/>
</dbReference>
<dbReference type="PRINTS" id="PR01217">
    <property type="entry name" value="PRICHEXTENSN"/>
</dbReference>
<dbReference type="EMBL" id="LT840185">
    <property type="protein sequence ID" value="SMF64404.1"/>
    <property type="molecule type" value="Genomic_DNA"/>
</dbReference>
<feature type="region of interest" description="Disordered" evidence="1">
    <location>
        <begin position="17"/>
        <end position="169"/>
    </location>
</feature>
<dbReference type="Gene3D" id="3.10.450.160">
    <property type="entry name" value="inner membrane protein cigr"/>
    <property type="match status" value="1"/>
</dbReference>
<keyword evidence="4" id="KW-1185">Reference proteome</keyword>
<dbReference type="STRING" id="941907.SAMN06295910_1193"/>
<feature type="compositionally biased region" description="Pro residues" evidence="1">
    <location>
        <begin position="56"/>
        <end position="70"/>
    </location>
</feature>
<dbReference type="InterPro" id="IPR024572">
    <property type="entry name" value="RcnB"/>
</dbReference>
<feature type="compositionally biased region" description="Pro residues" evidence="1">
    <location>
        <begin position="77"/>
        <end position="123"/>
    </location>
</feature>
<dbReference type="AlphaFoldDB" id="A0A1X7G5K2"/>
<sequence length="348" mass="37781">MKRLSVLGLSAAVLASAAAHAQTVDPPEKWEDTPDARLNLPNRPQAGVSWQTPAPAATPAPPAAPAPGPAPQAASRPAPPPAARPAPAPVASRPAPPPAARPAPAPVASRPTPPPPAARPAPPVVAERAAPAPRPPVAVAERPAPPPSAKAAPQHHAHHASNDYADYRRVDRGGQVDRYWSGDDYRVRDPHRYGFAPPHGDERWVRYYDDALLVDRRGTVRDGRYGLDWDQYGDGWGYDDRGIPAYVGDGDFYPDEQDYAWVEDHDPRGPAYGYAYEGGAPAYPYGYGYYPYGYYYAYGPVTITETTVTTEPVVTKHTYYVDKVVRHTPKRKLRKVKAKAVPYPGERG</sequence>
<proteinExistence type="predicted"/>
<dbReference type="OrthoDB" id="9808839at2"/>
<accession>A0A1X7G5K2</accession>
<dbReference type="Proteomes" id="UP000192934">
    <property type="component" value="Chromosome I"/>
</dbReference>
<gene>
    <name evidence="3" type="ORF">SAMN06295910_1193</name>
</gene>
<evidence type="ECO:0000313" key="3">
    <source>
        <dbReference type="EMBL" id="SMF64404.1"/>
    </source>
</evidence>
<protein>
    <submittedName>
        <fullName evidence="3">Nickel/cobalt transporter regulator</fullName>
    </submittedName>
</protein>
<keyword evidence="2" id="KW-0732">Signal</keyword>
<dbReference type="RefSeq" id="WP_157123715.1">
    <property type="nucleotide sequence ID" value="NZ_LT840185.1"/>
</dbReference>
<evidence type="ECO:0000313" key="4">
    <source>
        <dbReference type="Proteomes" id="UP000192934"/>
    </source>
</evidence>
<name>A0A1X7G5K2_9SPHN</name>
<evidence type="ECO:0000256" key="2">
    <source>
        <dbReference type="SAM" id="SignalP"/>
    </source>
</evidence>
<feature type="compositionally biased region" description="Low complexity" evidence="1">
    <location>
        <begin position="124"/>
        <end position="142"/>
    </location>
</feature>